<feature type="region of interest" description="Disordered" evidence="1">
    <location>
        <begin position="80"/>
        <end position="125"/>
    </location>
</feature>
<feature type="region of interest" description="Disordered" evidence="1">
    <location>
        <begin position="143"/>
        <end position="174"/>
    </location>
</feature>
<feature type="region of interest" description="Disordered" evidence="1">
    <location>
        <begin position="190"/>
        <end position="226"/>
    </location>
</feature>
<feature type="compositionally biased region" description="Polar residues" evidence="1">
    <location>
        <begin position="334"/>
        <end position="346"/>
    </location>
</feature>
<feature type="compositionally biased region" description="Basic and acidic residues" evidence="1">
    <location>
        <begin position="311"/>
        <end position="333"/>
    </location>
</feature>
<evidence type="ECO:0000313" key="2">
    <source>
        <dbReference type="EMBL" id="TRM58747.1"/>
    </source>
</evidence>
<dbReference type="EMBL" id="VDMD01000033">
    <property type="protein sequence ID" value="TRM58747.1"/>
    <property type="molecule type" value="Genomic_DNA"/>
</dbReference>
<keyword evidence="3" id="KW-1185">Reference proteome</keyword>
<dbReference type="STRING" id="97359.A0A550C1U0"/>
<gene>
    <name evidence="2" type="ORF">BD626DRAFT_510401</name>
</gene>
<evidence type="ECO:0000313" key="3">
    <source>
        <dbReference type="Proteomes" id="UP000320762"/>
    </source>
</evidence>
<dbReference type="Proteomes" id="UP000320762">
    <property type="component" value="Unassembled WGS sequence"/>
</dbReference>
<evidence type="ECO:0000256" key="1">
    <source>
        <dbReference type="SAM" id="MobiDB-lite"/>
    </source>
</evidence>
<feature type="region of interest" description="Disordered" evidence="1">
    <location>
        <begin position="249"/>
        <end position="270"/>
    </location>
</feature>
<protein>
    <recommendedName>
        <fullName evidence="4">Pal1 cell morphology protein-domain-containing protein</fullName>
    </recommendedName>
</protein>
<proteinExistence type="predicted"/>
<dbReference type="AlphaFoldDB" id="A0A550C1U0"/>
<organism evidence="2 3">
    <name type="scientific">Schizophyllum amplum</name>
    <dbReference type="NCBI Taxonomy" id="97359"/>
    <lineage>
        <taxon>Eukaryota</taxon>
        <taxon>Fungi</taxon>
        <taxon>Dikarya</taxon>
        <taxon>Basidiomycota</taxon>
        <taxon>Agaricomycotina</taxon>
        <taxon>Agaricomycetes</taxon>
        <taxon>Agaricomycetidae</taxon>
        <taxon>Agaricales</taxon>
        <taxon>Schizophyllaceae</taxon>
        <taxon>Schizophyllum</taxon>
    </lineage>
</organism>
<name>A0A550C1U0_9AGAR</name>
<sequence>MSRSASLQIRAQPQRFPEHRILHMPALVSQKGSGRIVPHKGAISAPFPLPPTPGAAYLEAPHAVDASSLSGIATWACNVTPGEPAPHSPRKHVSHESTRSNKHHSSKRGPSSVPLPQSVIPPPEASEDLARLGYTSFFVDLPRRERDSNAQPATVAATASDSESSSTPTVTKKSAFSKTLKAFSKTMPRLDGLRFQSTSAEQAEGTTPTSSSSSKPKRFPVGRQPAPMENELALMQFLGGGKVETHARTVMRQQAPRSRRTSTGGGVPAAYRDARGQHWLDRDEALEYRGPIEVVPGRDRESRRPPPLHLAHPDRINRPSRRADSAHASRSEYTENASRQPSTARPASSKGRTLMPSFLARKS</sequence>
<accession>A0A550C1U0</accession>
<evidence type="ECO:0008006" key="4">
    <source>
        <dbReference type="Google" id="ProtNLM"/>
    </source>
</evidence>
<dbReference type="OrthoDB" id="3233731at2759"/>
<feature type="region of interest" description="Disordered" evidence="1">
    <location>
        <begin position="287"/>
        <end position="363"/>
    </location>
</feature>
<feature type="compositionally biased region" description="Polar residues" evidence="1">
    <location>
        <begin position="195"/>
        <end position="205"/>
    </location>
</feature>
<comment type="caution">
    <text evidence="2">The sequence shown here is derived from an EMBL/GenBank/DDBJ whole genome shotgun (WGS) entry which is preliminary data.</text>
</comment>
<feature type="compositionally biased region" description="Low complexity" evidence="1">
    <location>
        <begin position="153"/>
        <end position="171"/>
    </location>
</feature>
<reference evidence="2 3" key="1">
    <citation type="journal article" date="2019" name="New Phytol.">
        <title>Comparative genomics reveals unique wood-decay strategies and fruiting body development in the Schizophyllaceae.</title>
        <authorList>
            <person name="Almasi E."/>
            <person name="Sahu N."/>
            <person name="Krizsan K."/>
            <person name="Balint B."/>
            <person name="Kovacs G.M."/>
            <person name="Kiss B."/>
            <person name="Cseklye J."/>
            <person name="Drula E."/>
            <person name="Henrissat B."/>
            <person name="Nagy I."/>
            <person name="Chovatia M."/>
            <person name="Adam C."/>
            <person name="LaButti K."/>
            <person name="Lipzen A."/>
            <person name="Riley R."/>
            <person name="Grigoriev I.V."/>
            <person name="Nagy L.G."/>
        </authorList>
    </citation>
    <scope>NUCLEOTIDE SEQUENCE [LARGE SCALE GENOMIC DNA]</scope>
    <source>
        <strain evidence="2 3">NL-1724</strain>
    </source>
</reference>